<feature type="region of interest" description="Disordered" evidence="1">
    <location>
        <begin position="1"/>
        <end position="52"/>
    </location>
</feature>
<dbReference type="AlphaFoldDB" id="A0ABD2NXY0"/>
<evidence type="ECO:0000313" key="2">
    <source>
        <dbReference type="EMBL" id="KAL3283566.1"/>
    </source>
</evidence>
<protein>
    <submittedName>
        <fullName evidence="2">Uncharacterized protein</fullName>
    </submittedName>
</protein>
<feature type="region of interest" description="Disordered" evidence="1">
    <location>
        <begin position="171"/>
        <end position="264"/>
    </location>
</feature>
<reference evidence="2 3" key="1">
    <citation type="journal article" date="2021" name="BMC Biol.">
        <title>Horizontally acquired antibacterial genes associated with adaptive radiation of ladybird beetles.</title>
        <authorList>
            <person name="Li H.S."/>
            <person name="Tang X.F."/>
            <person name="Huang Y.H."/>
            <person name="Xu Z.Y."/>
            <person name="Chen M.L."/>
            <person name="Du X.Y."/>
            <person name="Qiu B.Y."/>
            <person name="Chen P.T."/>
            <person name="Zhang W."/>
            <person name="Slipinski A."/>
            <person name="Escalona H.E."/>
            <person name="Waterhouse R.M."/>
            <person name="Zwick A."/>
            <person name="Pang H."/>
        </authorList>
    </citation>
    <scope>NUCLEOTIDE SEQUENCE [LARGE SCALE GENOMIC DNA]</scope>
    <source>
        <strain evidence="2">SYSU2018</strain>
    </source>
</reference>
<feature type="region of interest" description="Disordered" evidence="1">
    <location>
        <begin position="358"/>
        <end position="453"/>
    </location>
</feature>
<keyword evidence="3" id="KW-1185">Reference proteome</keyword>
<feature type="region of interest" description="Disordered" evidence="1">
    <location>
        <begin position="285"/>
        <end position="327"/>
    </location>
</feature>
<dbReference type="EMBL" id="JABFTP020000144">
    <property type="protein sequence ID" value="KAL3283566.1"/>
    <property type="molecule type" value="Genomic_DNA"/>
</dbReference>
<accession>A0ABD2NXY0</accession>
<feature type="compositionally biased region" description="Polar residues" evidence="1">
    <location>
        <begin position="1"/>
        <end position="28"/>
    </location>
</feature>
<dbReference type="Proteomes" id="UP001516400">
    <property type="component" value="Unassembled WGS sequence"/>
</dbReference>
<sequence>MQPQLQPRDSFQLTNQNYVQQQPNQAGSQGAGLRGIPQAGPPNQAPTPPNQELKVQNVPQQATLNLYQQQSAVRPAQQYNFRPQAPPNQTPRMANNQHRGQQQIYQGTPPTQFVPVPMQNMYLNPMPYFPSGQQRQNFVQQPLTLLQGQPFTYPYTQTLAQTPPTIAYPYYPTMARPAGQPPQPTSTPSNPNQTPISAMPLPQPIAPPQPMARPARRRANAIPIIDPNTGANISDEIFDHDSSHPPSGESSARQTPQPAPHNPNKEVQAAFAKQVAQSLHVTEVGASASASSTSYEEDRHSSTGDHMEPPQAFHPPPQQAVHTNAKYDIVQTSNLKAYAKEFSPSTKETPVVSAICDSEEVTLPNKQQKGRESPAKGKKKDSKDHHREPTKDVQVPKEVHAVEKQPAPAVKEEPPKPKEASIPVPNSNNQQVAKSADKETDKRKKETKSDSKPIEAIAVEVVSPVIVSQEPEPTPPVNGECFFYVYFVDHLWFLY</sequence>
<comment type="caution">
    <text evidence="2">The sequence shown here is derived from an EMBL/GenBank/DDBJ whole genome shotgun (WGS) entry which is preliminary data.</text>
</comment>
<proteinExistence type="predicted"/>
<evidence type="ECO:0000313" key="3">
    <source>
        <dbReference type="Proteomes" id="UP001516400"/>
    </source>
</evidence>
<feature type="compositionally biased region" description="Basic and acidic residues" evidence="1">
    <location>
        <begin position="410"/>
        <end position="419"/>
    </location>
</feature>
<organism evidence="2 3">
    <name type="scientific">Cryptolaemus montrouzieri</name>
    <dbReference type="NCBI Taxonomy" id="559131"/>
    <lineage>
        <taxon>Eukaryota</taxon>
        <taxon>Metazoa</taxon>
        <taxon>Ecdysozoa</taxon>
        <taxon>Arthropoda</taxon>
        <taxon>Hexapoda</taxon>
        <taxon>Insecta</taxon>
        <taxon>Pterygota</taxon>
        <taxon>Neoptera</taxon>
        <taxon>Endopterygota</taxon>
        <taxon>Coleoptera</taxon>
        <taxon>Polyphaga</taxon>
        <taxon>Cucujiformia</taxon>
        <taxon>Coccinelloidea</taxon>
        <taxon>Coccinellidae</taxon>
        <taxon>Scymninae</taxon>
        <taxon>Scymnini</taxon>
        <taxon>Cryptolaemus</taxon>
    </lineage>
</organism>
<feature type="compositionally biased region" description="Pro residues" evidence="1">
    <location>
        <begin position="39"/>
        <end position="49"/>
    </location>
</feature>
<feature type="compositionally biased region" description="Basic and acidic residues" evidence="1">
    <location>
        <begin position="369"/>
        <end position="403"/>
    </location>
</feature>
<feature type="compositionally biased region" description="Pro residues" evidence="1">
    <location>
        <begin position="201"/>
        <end position="211"/>
    </location>
</feature>
<name>A0ABD2NXY0_9CUCU</name>
<feature type="compositionally biased region" description="Basic and acidic residues" evidence="1">
    <location>
        <begin position="435"/>
        <end position="453"/>
    </location>
</feature>
<feature type="compositionally biased region" description="Low complexity" evidence="1">
    <location>
        <begin position="186"/>
        <end position="200"/>
    </location>
</feature>
<gene>
    <name evidence="2" type="ORF">HHI36_006705</name>
</gene>
<feature type="compositionally biased region" description="Polar residues" evidence="1">
    <location>
        <begin position="244"/>
        <end position="256"/>
    </location>
</feature>
<feature type="compositionally biased region" description="Basic and acidic residues" evidence="1">
    <location>
        <begin position="296"/>
        <end position="308"/>
    </location>
</feature>
<evidence type="ECO:0000256" key="1">
    <source>
        <dbReference type="SAM" id="MobiDB-lite"/>
    </source>
</evidence>
<feature type="compositionally biased region" description="Polar residues" evidence="1">
    <location>
        <begin position="424"/>
        <end position="433"/>
    </location>
</feature>